<dbReference type="InterPro" id="IPR008271">
    <property type="entry name" value="Ser/Thr_kinase_AS"/>
</dbReference>
<dbReference type="GO" id="GO:0070849">
    <property type="term" value="P:response to epidermal growth factor"/>
    <property type="evidence" value="ECO:0007669"/>
    <property type="project" value="UniProtKB-ARBA"/>
</dbReference>
<proteinExistence type="inferred from homology"/>
<dbReference type="InterPro" id="IPR011009">
    <property type="entry name" value="Kinase-like_dom_sf"/>
</dbReference>
<dbReference type="GO" id="GO:0005524">
    <property type="term" value="F:ATP binding"/>
    <property type="evidence" value="ECO:0007669"/>
    <property type="project" value="UniProtKB-KW"/>
</dbReference>
<dbReference type="EC" id="2.7.11.24" evidence="4"/>
<dbReference type="AlphaFoldDB" id="A0A8C9GZV9"/>
<dbReference type="GO" id="GO:0004707">
    <property type="term" value="F:MAP kinase activity"/>
    <property type="evidence" value="ECO:0007669"/>
    <property type="project" value="UniProtKB-EC"/>
</dbReference>
<dbReference type="GO" id="GO:0051493">
    <property type="term" value="P:regulation of cytoskeleton organization"/>
    <property type="evidence" value="ECO:0007669"/>
    <property type="project" value="UniProtKB-ARBA"/>
</dbReference>
<evidence type="ECO:0000313" key="14">
    <source>
        <dbReference type="Ensembl" id="ENSPTEP00000013455.1"/>
    </source>
</evidence>
<keyword evidence="12" id="KW-0812">Transmembrane</keyword>
<dbReference type="GO" id="GO:0090170">
    <property type="term" value="P:regulation of Golgi inheritance"/>
    <property type="evidence" value="ECO:0007669"/>
    <property type="project" value="UniProtKB-ARBA"/>
</dbReference>
<reference evidence="14" key="1">
    <citation type="submission" date="2025-08" db="UniProtKB">
        <authorList>
            <consortium name="Ensembl"/>
        </authorList>
    </citation>
    <scope>IDENTIFICATION</scope>
</reference>
<comment type="similarity">
    <text evidence="3">Belongs to the protein kinase superfamily. CMGC Ser/Thr protein kinase family. MAP kinase subfamily.</text>
</comment>
<dbReference type="GO" id="GO:0032968">
    <property type="term" value="P:positive regulation of transcription elongation by RNA polymerase II"/>
    <property type="evidence" value="ECO:0007669"/>
    <property type="project" value="TreeGrafter"/>
</dbReference>
<feature type="transmembrane region" description="Helical" evidence="12">
    <location>
        <begin position="338"/>
        <end position="356"/>
    </location>
</feature>
<dbReference type="Pfam" id="PF00069">
    <property type="entry name" value="Pkinase"/>
    <property type="match status" value="1"/>
</dbReference>
<dbReference type="GO" id="GO:0061514">
    <property type="term" value="P:interleukin-34-mediated signaling pathway"/>
    <property type="evidence" value="ECO:0007669"/>
    <property type="project" value="UniProtKB-ARBA"/>
</dbReference>
<comment type="catalytic activity">
    <reaction evidence="11">
        <text>L-seryl-[protein] + ATP = O-phospho-L-seryl-[protein] + ADP + H(+)</text>
        <dbReference type="Rhea" id="RHEA:17989"/>
        <dbReference type="Rhea" id="RHEA-COMP:9863"/>
        <dbReference type="Rhea" id="RHEA-COMP:11604"/>
        <dbReference type="ChEBI" id="CHEBI:15378"/>
        <dbReference type="ChEBI" id="CHEBI:29999"/>
        <dbReference type="ChEBI" id="CHEBI:30616"/>
        <dbReference type="ChEBI" id="CHEBI:83421"/>
        <dbReference type="ChEBI" id="CHEBI:456216"/>
        <dbReference type="EC" id="2.7.11.24"/>
    </reaction>
</comment>
<dbReference type="GO" id="GO:0005634">
    <property type="term" value="C:nucleus"/>
    <property type="evidence" value="ECO:0007669"/>
    <property type="project" value="TreeGrafter"/>
</dbReference>
<feature type="domain" description="Protein kinase" evidence="13">
    <location>
        <begin position="1"/>
        <end position="236"/>
    </location>
</feature>
<keyword evidence="15" id="KW-1185">Reference proteome</keyword>
<dbReference type="InterPro" id="IPR000719">
    <property type="entry name" value="Prot_kinase_dom"/>
</dbReference>
<dbReference type="GO" id="GO:0120041">
    <property type="term" value="P:positive regulation of macrophage proliferation"/>
    <property type="evidence" value="ECO:0007669"/>
    <property type="project" value="UniProtKB-ARBA"/>
</dbReference>
<comment type="catalytic activity">
    <reaction evidence="10">
        <text>L-threonyl-[protein] + ATP = O-phospho-L-threonyl-[protein] + ADP + H(+)</text>
        <dbReference type="Rhea" id="RHEA:46608"/>
        <dbReference type="Rhea" id="RHEA-COMP:11060"/>
        <dbReference type="Rhea" id="RHEA-COMP:11605"/>
        <dbReference type="ChEBI" id="CHEBI:15378"/>
        <dbReference type="ChEBI" id="CHEBI:30013"/>
        <dbReference type="ChEBI" id="CHEBI:30616"/>
        <dbReference type="ChEBI" id="CHEBI:61977"/>
        <dbReference type="ChEBI" id="CHEBI:456216"/>
        <dbReference type="EC" id="2.7.11.24"/>
    </reaction>
</comment>
<dbReference type="Gene3D" id="1.10.510.10">
    <property type="entry name" value="Transferase(Phosphotransferase) domain 1"/>
    <property type="match status" value="1"/>
</dbReference>
<dbReference type="PANTHER" id="PTHR24056">
    <property type="entry name" value="CELL DIVISION PROTEIN KINASE"/>
    <property type="match status" value="1"/>
</dbReference>
<dbReference type="GO" id="GO:0010759">
    <property type="term" value="P:positive regulation of macrophage chemotaxis"/>
    <property type="evidence" value="ECO:0007669"/>
    <property type="project" value="UniProtKB-ARBA"/>
</dbReference>
<dbReference type="GO" id="GO:0005901">
    <property type="term" value="C:caveola"/>
    <property type="evidence" value="ECO:0007669"/>
    <property type="project" value="UniProtKB-SubCell"/>
</dbReference>
<evidence type="ECO:0000256" key="8">
    <source>
        <dbReference type="ARBA" id="ARBA00022777"/>
    </source>
</evidence>
<evidence type="ECO:0000256" key="7">
    <source>
        <dbReference type="ARBA" id="ARBA00022741"/>
    </source>
</evidence>
<dbReference type="GO" id="GO:0005794">
    <property type="term" value="C:Golgi apparatus"/>
    <property type="evidence" value="ECO:0007669"/>
    <property type="project" value="UniProtKB-ARBA"/>
</dbReference>
<reference evidence="14" key="2">
    <citation type="submission" date="2025-09" db="UniProtKB">
        <authorList>
            <consortium name="Ensembl"/>
        </authorList>
    </citation>
    <scope>IDENTIFICATION</scope>
</reference>
<dbReference type="GO" id="GO:2000641">
    <property type="term" value="P:regulation of early endosome to late endosome transport"/>
    <property type="evidence" value="ECO:0007669"/>
    <property type="project" value="UniProtKB-ARBA"/>
</dbReference>
<dbReference type="GO" id="GO:0032872">
    <property type="term" value="P:regulation of stress-activated MAPK cascade"/>
    <property type="evidence" value="ECO:0007669"/>
    <property type="project" value="UniProtKB-ARBA"/>
</dbReference>
<dbReference type="SUPFAM" id="SSF56112">
    <property type="entry name" value="Protein kinase-like (PK-like)"/>
    <property type="match status" value="1"/>
</dbReference>
<dbReference type="GO" id="GO:0072584">
    <property type="term" value="P:caveolin-mediated endocytosis"/>
    <property type="evidence" value="ECO:0007669"/>
    <property type="project" value="UniProtKB-ARBA"/>
</dbReference>
<evidence type="ECO:0000256" key="4">
    <source>
        <dbReference type="ARBA" id="ARBA00012411"/>
    </source>
</evidence>
<evidence type="ECO:0000256" key="11">
    <source>
        <dbReference type="ARBA" id="ARBA00048312"/>
    </source>
</evidence>
<dbReference type="Gene3D" id="3.30.200.20">
    <property type="entry name" value="Phosphorylase Kinase, domain 1"/>
    <property type="match status" value="1"/>
</dbReference>
<comment type="subcellular location">
    <subcellularLocation>
        <location evidence="1">Membrane</location>
        <location evidence="1">Caveola</location>
    </subcellularLocation>
</comment>
<dbReference type="FunFam" id="1.10.510.10:FF:000624">
    <property type="entry name" value="Mitogen-activated protein kinase"/>
    <property type="match status" value="1"/>
</dbReference>
<dbReference type="Proteomes" id="UP000694416">
    <property type="component" value="Unplaced"/>
</dbReference>
<keyword evidence="6" id="KW-0808">Transferase</keyword>
<dbReference type="PROSITE" id="PS00108">
    <property type="entry name" value="PROTEIN_KINASE_ST"/>
    <property type="match status" value="1"/>
</dbReference>
<comment type="similarity">
    <text evidence="2">Belongs to the protein kinase superfamily. CMGC Ser/Thr protein kinase family. CDC2/CDKX subfamily.</text>
</comment>
<evidence type="ECO:0000256" key="9">
    <source>
        <dbReference type="ARBA" id="ARBA00022840"/>
    </source>
</evidence>
<protein>
    <recommendedName>
        <fullName evidence="4">mitogen-activated protein kinase</fullName>
        <ecNumber evidence="4">2.7.11.24</ecNumber>
    </recommendedName>
</protein>
<keyword evidence="9" id="KW-0067">ATP-binding</keyword>
<name>A0A8C9GZV9_9PRIM</name>
<dbReference type="GO" id="GO:0008353">
    <property type="term" value="F:RNA polymerase II CTD heptapeptide repeat kinase activity"/>
    <property type="evidence" value="ECO:0007669"/>
    <property type="project" value="TreeGrafter"/>
</dbReference>
<dbReference type="GO" id="GO:0051403">
    <property type="term" value="P:stress-activated MAPK cascade"/>
    <property type="evidence" value="ECO:0007669"/>
    <property type="project" value="UniProtKB-ARBA"/>
</dbReference>
<dbReference type="GO" id="GO:0005770">
    <property type="term" value="C:late endosome"/>
    <property type="evidence" value="ECO:0007669"/>
    <property type="project" value="UniProtKB-ARBA"/>
</dbReference>
<evidence type="ECO:0000256" key="12">
    <source>
        <dbReference type="SAM" id="Phobius"/>
    </source>
</evidence>
<keyword evidence="8" id="KW-0418">Kinase</keyword>
<dbReference type="Ensembl" id="ENSPTET00000020216.1">
    <property type="protein sequence ID" value="ENSPTEP00000013455.1"/>
    <property type="gene ID" value="ENSPTEG00000015078.1"/>
</dbReference>
<organism evidence="14 15">
    <name type="scientific">Piliocolobus tephrosceles</name>
    <name type="common">Ugandan red Colobus</name>
    <dbReference type="NCBI Taxonomy" id="591936"/>
    <lineage>
        <taxon>Eukaryota</taxon>
        <taxon>Metazoa</taxon>
        <taxon>Chordata</taxon>
        <taxon>Craniata</taxon>
        <taxon>Vertebrata</taxon>
        <taxon>Euteleostomi</taxon>
        <taxon>Mammalia</taxon>
        <taxon>Eutheria</taxon>
        <taxon>Euarchontoglires</taxon>
        <taxon>Primates</taxon>
        <taxon>Haplorrhini</taxon>
        <taxon>Catarrhini</taxon>
        <taxon>Cercopithecidae</taxon>
        <taxon>Colobinae</taxon>
        <taxon>Piliocolobus</taxon>
    </lineage>
</organism>
<evidence type="ECO:0000256" key="2">
    <source>
        <dbReference type="ARBA" id="ARBA00006485"/>
    </source>
</evidence>
<sequence>MVFEYVPFDLSGYTELLRDERHERDRYKSGNLFTIGEIKYIFIQLLQALDYCHKQNIIHRDIKISNLLIDEHGQLKLADFGLARQFSQNVTTNMTNRVITLWYRPPELLLGSNHYTCSVDMWSCGCVLSELITSYPLFSADNEVDILKGIVTKLGFPSDKEIKYLKHLPFWNDIKLNPAHPYNMNYSNPTKKIEIENNIKSIQGVGELGLDLIKKLLKWKPCERLNAQEALKHPWFTSNPLPEQIHIREHIKTAHSYMNKCYKKKEIIRAGYKPKFENFRYVNVGQYRKNSFMSKYGSGIDNVVDPGIDHVVESGLDHSVKPGIMGQSVHASTGSIKFFMHVYMYMFMFVYIYFLSTI</sequence>
<dbReference type="InterPro" id="IPR050108">
    <property type="entry name" value="CDK"/>
</dbReference>
<evidence type="ECO:0000256" key="6">
    <source>
        <dbReference type="ARBA" id="ARBA00022679"/>
    </source>
</evidence>
<evidence type="ECO:0000259" key="13">
    <source>
        <dbReference type="PROSITE" id="PS50011"/>
    </source>
</evidence>
<dbReference type="PANTHER" id="PTHR24056:SF546">
    <property type="entry name" value="CYCLIN-DEPENDENT KINASE 12"/>
    <property type="match status" value="1"/>
</dbReference>
<dbReference type="PROSITE" id="PS50011">
    <property type="entry name" value="PROTEIN_KINASE_DOM"/>
    <property type="match status" value="1"/>
</dbReference>
<evidence type="ECO:0000256" key="1">
    <source>
        <dbReference type="ARBA" id="ARBA00004345"/>
    </source>
</evidence>
<evidence type="ECO:0000256" key="5">
    <source>
        <dbReference type="ARBA" id="ARBA00022527"/>
    </source>
</evidence>
<keyword evidence="5" id="KW-0723">Serine/threonine-protein kinase</keyword>
<dbReference type="GO" id="GO:0000307">
    <property type="term" value="C:cyclin-dependent protein kinase holoenzyme complex"/>
    <property type="evidence" value="ECO:0007669"/>
    <property type="project" value="TreeGrafter"/>
</dbReference>
<accession>A0A8C9GZV9</accession>
<keyword evidence="7" id="KW-0547">Nucleotide-binding</keyword>
<evidence type="ECO:0000256" key="10">
    <source>
        <dbReference type="ARBA" id="ARBA00047592"/>
    </source>
</evidence>
<dbReference type="SMART" id="SM00220">
    <property type="entry name" value="S_TKc"/>
    <property type="match status" value="1"/>
</dbReference>
<keyword evidence="12" id="KW-1133">Transmembrane helix</keyword>
<evidence type="ECO:0000256" key="3">
    <source>
        <dbReference type="ARBA" id="ARBA00008832"/>
    </source>
</evidence>
<keyword evidence="12" id="KW-0472">Membrane</keyword>
<evidence type="ECO:0000313" key="15">
    <source>
        <dbReference type="Proteomes" id="UP000694416"/>
    </source>
</evidence>
<dbReference type="GO" id="GO:0005925">
    <property type="term" value="C:focal adhesion"/>
    <property type="evidence" value="ECO:0007669"/>
    <property type="project" value="UniProtKB-ARBA"/>
</dbReference>
<dbReference type="GO" id="GO:0005769">
    <property type="term" value="C:early endosome"/>
    <property type="evidence" value="ECO:0007669"/>
    <property type="project" value="UniProtKB-ARBA"/>
</dbReference>
<dbReference type="GO" id="GO:0007173">
    <property type="term" value="P:epidermal growth factor receptor signaling pathway"/>
    <property type="evidence" value="ECO:0007669"/>
    <property type="project" value="UniProtKB-ARBA"/>
</dbReference>